<protein>
    <submittedName>
        <fullName evidence="6">LysR family transcriptional regulator</fullName>
    </submittedName>
</protein>
<sequence length="309" mass="32697">MQTLLDLKLLTTFVRAAHSGTLSATALQVGRTQSTVSMQIQRLEDALGQTLFHRSGSGVTLTGSGERFLGYAERILKLHDEAVFAFSDRGLRGSMVFGCPEDYLIAFFPALLKSFGTIYPDVEIKVVSAPTPELHKMLRARQIDLALVSVANPDGEPDIARTEQLAWVGAKPTLDLHDFGTGIGTGIGNTISDGSGAGDSPTTARTIPLALPASNALDHKAACDAIEAVQIPYKISYASSSLTGLIAVARSGLAISVMMQKAVPNDLYILKAPLPALPKLGLKVIAGEGTQNPATTAFADHVKNMLPFL</sequence>
<dbReference type="InterPro" id="IPR036388">
    <property type="entry name" value="WH-like_DNA-bd_sf"/>
</dbReference>
<evidence type="ECO:0000313" key="6">
    <source>
        <dbReference type="EMBL" id="RCK37149.1"/>
    </source>
</evidence>
<dbReference type="Pfam" id="PF00126">
    <property type="entry name" value="HTH_1"/>
    <property type="match status" value="1"/>
</dbReference>
<evidence type="ECO:0000256" key="1">
    <source>
        <dbReference type="ARBA" id="ARBA00009437"/>
    </source>
</evidence>
<dbReference type="SUPFAM" id="SSF53850">
    <property type="entry name" value="Periplasmic binding protein-like II"/>
    <property type="match status" value="1"/>
</dbReference>
<dbReference type="AlphaFoldDB" id="A0A367W7A7"/>
<dbReference type="Pfam" id="PF03466">
    <property type="entry name" value="LysR_substrate"/>
    <property type="match status" value="1"/>
</dbReference>
<reference evidence="6 7" key="1">
    <citation type="submission" date="2014-07" db="EMBL/GenBank/DDBJ databases">
        <title>Draft genome sequence of Thalassospira profundimaris 35.</title>
        <authorList>
            <person name="Lai Q."/>
            <person name="Shao Z."/>
        </authorList>
    </citation>
    <scope>NUCLEOTIDE SEQUENCE [LARGE SCALE GENOMIC DNA]</scope>
    <source>
        <strain evidence="6 7">35</strain>
    </source>
</reference>
<dbReference type="InterPro" id="IPR005119">
    <property type="entry name" value="LysR_subst-bd"/>
</dbReference>
<evidence type="ECO:0000256" key="2">
    <source>
        <dbReference type="ARBA" id="ARBA00023015"/>
    </source>
</evidence>
<evidence type="ECO:0000313" key="7">
    <source>
        <dbReference type="Proteomes" id="UP000253226"/>
    </source>
</evidence>
<dbReference type="PANTHER" id="PTHR30579:SF7">
    <property type="entry name" value="HTH-TYPE TRANSCRIPTIONAL REGULATOR LRHA-RELATED"/>
    <property type="match status" value="1"/>
</dbReference>
<proteinExistence type="inferred from homology"/>
<dbReference type="PROSITE" id="PS50931">
    <property type="entry name" value="HTH_LYSR"/>
    <property type="match status" value="1"/>
</dbReference>
<accession>A0A367W7A7</accession>
<dbReference type="SUPFAM" id="SSF46785">
    <property type="entry name" value="Winged helix' DNA-binding domain"/>
    <property type="match status" value="1"/>
</dbReference>
<dbReference type="RefSeq" id="WP_114102404.1">
    <property type="nucleotide sequence ID" value="NZ_JPWF01000006.1"/>
</dbReference>
<evidence type="ECO:0000256" key="4">
    <source>
        <dbReference type="ARBA" id="ARBA00023163"/>
    </source>
</evidence>
<keyword evidence="4" id="KW-0804">Transcription</keyword>
<comment type="similarity">
    <text evidence="1">Belongs to the LysR transcriptional regulatory family.</text>
</comment>
<evidence type="ECO:0000256" key="3">
    <source>
        <dbReference type="ARBA" id="ARBA00023125"/>
    </source>
</evidence>
<keyword evidence="2" id="KW-0805">Transcription regulation</keyword>
<dbReference type="Proteomes" id="UP000253226">
    <property type="component" value="Unassembled WGS sequence"/>
</dbReference>
<dbReference type="InterPro" id="IPR000847">
    <property type="entry name" value="LysR_HTH_N"/>
</dbReference>
<dbReference type="Gene3D" id="1.10.10.10">
    <property type="entry name" value="Winged helix-like DNA-binding domain superfamily/Winged helix DNA-binding domain"/>
    <property type="match status" value="1"/>
</dbReference>
<organism evidence="6 7">
    <name type="scientific">Thalassospira profundimaris</name>
    <dbReference type="NCBI Taxonomy" id="502049"/>
    <lineage>
        <taxon>Bacteria</taxon>
        <taxon>Pseudomonadati</taxon>
        <taxon>Pseudomonadota</taxon>
        <taxon>Alphaproteobacteria</taxon>
        <taxon>Rhodospirillales</taxon>
        <taxon>Thalassospiraceae</taxon>
        <taxon>Thalassospira</taxon>
    </lineage>
</organism>
<dbReference type="InterPro" id="IPR050176">
    <property type="entry name" value="LTTR"/>
</dbReference>
<dbReference type="GO" id="GO:0003677">
    <property type="term" value="F:DNA binding"/>
    <property type="evidence" value="ECO:0007669"/>
    <property type="project" value="UniProtKB-KW"/>
</dbReference>
<dbReference type="PRINTS" id="PR00039">
    <property type="entry name" value="HTHLYSR"/>
</dbReference>
<name>A0A367W7A7_9PROT</name>
<keyword evidence="3" id="KW-0238">DNA-binding</keyword>
<comment type="caution">
    <text evidence="6">The sequence shown here is derived from an EMBL/GenBank/DDBJ whole genome shotgun (WGS) entry which is preliminary data.</text>
</comment>
<evidence type="ECO:0000259" key="5">
    <source>
        <dbReference type="PROSITE" id="PS50931"/>
    </source>
</evidence>
<dbReference type="PANTHER" id="PTHR30579">
    <property type="entry name" value="TRANSCRIPTIONAL REGULATOR"/>
    <property type="match status" value="1"/>
</dbReference>
<feature type="domain" description="HTH lysR-type" evidence="5">
    <location>
        <begin position="5"/>
        <end position="62"/>
    </location>
</feature>
<dbReference type="Gene3D" id="3.40.190.10">
    <property type="entry name" value="Periplasmic binding protein-like II"/>
    <property type="match status" value="2"/>
</dbReference>
<dbReference type="EMBL" id="JPWF01000006">
    <property type="protein sequence ID" value="RCK37149.1"/>
    <property type="molecule type" value="Genomic_DNA"/>
</dbReference>
<dbReference type="InterPro" id="IPR036390">
    <property type="entry name" value="WH_DNA-bd_sf"/>
</dbReference>
<dbReference type="OrthoDB" id="9789529at2"/>
<dbReference type="GO" id="GO:0003700">
    <property type="term" value="F:DNA-binding transcription factor activity"/>
    <property type="evidence" value="ECO:0007669"/>
    <property type="project" value="InterPro"/>
</dbReference>
<gene>
    <name evidence="6" type="ORF">TH19_11420</name>
</gene>